<evidence type="ECO:0000256" key="3">
    <source>
        <dbReference type="ARBA" id="ARBA00022692"/>
    </source>
</evidence>
<dbReference type="SUPFAM" id="SSF56784">
    <property type="entry name" value="HAD-like"/>
    <property type="match status" value="1"/>
</dbReference>
<dbReference type="PROSITE" id="PS00154">
    <property type="entry name" value="ATPASE_E1_E2"/>
    <property type="match status" value="1"/>
</dbReference>
<dbReference type="CDD" id="cd02094">
    <property type="entry name" value="P-type_ATPase_Cu-like"/>
    <property type="match status" value="1"/>
</dbReference>
<feature type="transmembrane region" description="Helical" evidence="10">
    <location>
        <begin position="198"/>
        <end position="220"/>
    </location>
</feature>
<dbReference type="Gene3D" id="3.40.50.1000">
    <property type="entry name" value="HAD superfamily/HAD-like"/>
    <property type="match status" value="1"/>
</dbReference>
<keyword evidence="4 10" id="KW-0479">Metal-binding</keyword>
<dbReference type="GO" id="GO:0012505">
    <property type="term" value="C:endomembrane system"/>
    <property type="evidence" value="ECO:0007669"/>
    <property type="project" value="UniProtKB-SubCell"/>
</dbReference>
<comment type="similarity">
    <text evidence="2 10">Belongs to the cation transport ATPase (P-type) (TC 3.A.3) family. Type IB subfamily.</text>
</comment>
<dbReference type="GO" id="GO:0043682">
    <property type="term" value="F:P-type divalent copper transporter activity"/>
    <property type="evidence" value="ECO:0007669"/>
    <property type="project" value="TreeGrafter"/>
</dbReference>
<evidence type="ECO:0000256" key="10">
    <source>
        <dbReference type="RuleBase" id="RU362081"/>
    </source>
</evidence>
<evidence type="ECO:0000256" key="7">
    <source>
        <dbReference type="ARBA" id="ARBA00022967"/>
    </source>
</evidence>
<dbReference type="SUPFAM" id="SSF55008">
    <property type="entry name" value="HMA, heavy metal-associated domain"/>
    <property type="match status" value="1"/>
</dbReference>
<dbReference type="CDD" id="cd00371">
    <property type="entry name" value="HMA"/>
    <property type="match status" value="1"/>
</dbReference>
<dbReference type="PROSITE" id="PS01229">
    <property type="entry name" value="COF_2"/>
    <property type="match status" value="1"/>
</dbReference>
<dbReference type="SUPFAM" id="SSF81665">
    <property type="entry name" value="Calcium ATPase, transmembrane domain M"/>
    <property type="match status" value="1"/>
</dbReference>
<dbReference type="GO" id="GO:0016887">
    <property type="term" value="F:ATP hydrolysis activity"/>
    <property type="evidence" value="ECO:0007669"/>
    <property type="project" value="InterPro"/>
</dbReference>
<feature type="transmembrane region" description="Helical" evidence="10">
    <location>
        <begin position="384"/>
        <end position="406"/>
    </location>
</feature>
<dbReference type="InterPro" id="IPR006121">
    <property type="entry name" value="HMA_dom"/>
</dbReference>
<dbReference type="GO" id="GO:0005507">
    <property type="term" value="F:copper ion binding"/>
    <property type="evidence" value="ECO:0007669"/>
    <property type="project" value="TreeGrafter"/>
</dbReference>
<dbReference type="NCBIfam" id="TIGR01494">
    <property type="entry name" value="ATPase_P-type"/>
    <property type="match status" value="1"/>
</dbReference>
<dbReference type="Proteomes" id="UP000002286">
    <property type="component" value="Chromosome"/>
</dbReference>
<dbReference type="PRINTS" id="PR00943">
    <property type="entry name" value="CUATPASE"/>
</dbReference>
<evidence type="ECO:0000256" key="2">
    <source>
        <dbReference type="ARBA" id="ARBA00006024"/>
    </source>
</evidence>
<feature type="domain" description="HMA" evidence="11">
    <location>
        <begin position="53"/>
        <end position="119"/>
    </location>
</feature>
<dbReference type="EMBL" id="AM421808">
    <property type="protein sequence ID" value="CAM10495.1"/>
    <property type="molecule type" value="Genomic_DNA"/>
</dbReference>
<gene>
    <name evidence="12" type="ordered locus">NMC1262</name>
</gene>
<keyword evidence="6 10" id="KW-0067">ATP-binding</keyword>
<evidence type="ECO:0000256" key="4">
    <source>
        <dbReference type="ARBA" id="ARBA00022723"/>
    </source>
</evidence>
<dbReference type="InterPro" id="IPR008250">
    <property type="entry name" value="ATPase_P-typ_transduc_dom_A_sf"/>
</dbReference>
<dbReference type="PROSITE" id="PS50846">
    <property type="entry name" value="HMA_2"/>
    <property type="match status" value="1"/>
</dbReference>
<accession>A1KUF2</accession>
<evidence type="ECO:0000259" key="11">
    <source>
        <dbReference type="PROSITE" id="PS50846"/>
    </source>
</evidence>
<dbReference type="PRINTS" id="PR00119">
    <property type="entry name" value="CATATPASE"/>
</dbReference>
<protein>
    <submittedName>
        <fullName evidence="12">Cation-transporting ATPase</fullName>
    </submittedName>
</protein>
<dbReference type="InterPro" id="IPR001757">
    <property type="entry name" value="P_typ_ATPase"/>
</dbReference>
<dbReference type="Gene3D" id="3.40.1110.10">
    <property type="entry name" value="Calcium-transporting ATPase, cytoplasmic domain N"/>
    <property type="match status" value="1"/>
</dbReference>
<dbReference type="KEGG" id="nmc:NMC1262"/>
<dbReference type="InterPro" id="IPR017969">
    <property type="entry name" value="Heavy-metal-associated_CS"/>
</dbReference>
<feature type="transmembrane region" description="Helical" evidence="10">
    <location>
        <begin position="721"/>
        <end position="738"/>
    </location>
</feature>
<dbReference type="PANTHER" id="PTHR43520">
    <property type="entry name" value="ATP7, ISOFORM B"/>
    <property type="match status" value="1"/>
</dbReference>
<feature type="transmembrane region" description="Helical" evidence="10">
    <location>
        <begin position="744"/>
        <end position="762"/>
    </location>
</feature>
<keyword evidence="3 10" id="KW-0812">Transmembrane</keyword>
<dbReference type="InterPro" id="IPR036163">
    <property type="entry name" value="HMA_dom_sf"/>
</dbReference>
<dbReference type="NCBIfam" id="TIGR01525">
    <property type="entry name" value="ATPase-IB_hvy"/>
    <property type="match status" value="1"/>
</dbReference>
<organism evidence="12 13">
    <name type="scientific">Neisseria meningitidis serogroup C / serotype 2a (strain ATCC 700532 / DSM 15464 / FAM18)</name>
    <dbReference type="NCBI Taxonomy" id="272831"/>
    <lineage>
        <taxon>Bacteria</taxon>
        <taxon>Pseudomonadati</taxon>
        <taxon>Pseudomonadota</taxon>
        <taxon>Betaproteobacteria</taxon>
        <taxon>Neisseriales</taxon>
        <taxon>Neisseriaceae</taxon>
        <taxon>Neisseria</taxon>
    </lineage>
</organism>
<dbReference type="HOGENOM" id="CLU_001771_0_3_4"/>
<feature type="transmembrane region" description="Helical" evidence="10">
    <location>
        <begin position="139"/>
        <end position="158"/>
    </location>
</feature>
<dbReference type="Gene3D" id="2.70.150.10">
    <property type="entry name" value="Calcium-transporting ATPase, cytoplasmic transduction domain A"/>
    <property type="match status" value="1"/>
</dbReference>
<reference evidence="12 13" key="1">
    <citation type="journal article" date="2007" name="PLoS Genet.">
        <title>Meningococcal genetic variation mechanisms viewed through comparative analysis of serogroup C strain FAM18.</title>
        <authorList>
            <person name="Bentley S.D."/>
            <person name="Vernikos G.S."/>
            <person name="Snyder L.A.S."/>
            <person name="Churcher C."/>
            <person name="Arrowsmith C."/>
            <person name="Chillingworth T."/>
            <person name="Cronin A."/>
            <person name="Davis P.H."/>
            <person name="Holroyd N.E."/>
            <person name="Jagels K."/>
            <person name="Maddison M."/>
            <person name="Moule S."/>
            <person name="Rabbinowitsch E."/>
            <person name="Sharp S."/>
            <person name="Unwin L."/>
            <person name="Whitehead S."/>
            <person name="Quail M.A."/>
            <person name="Achtman M."/>
            <person name="Barrell B."/>
            <person name="Saunders N.J."/>
            <person name="Parkhill J."/>
        </authorList>
    </citation>
    <scope>NUCLEOTIDE SEQUENCE [LARGE SCALE GENOMIC DNA]</scope>
    <source>
        <strain evidence="13">ATCC 700532 / DSM 15464 / FAM18</strain>
    </source>
</reference>
<dbReference type="GO" id="GO:0055070">
    <property type="term" value="P:copper ion homeostasis"/>
    <property type="evidence" value="ECO:0007669"/>
    <property type="project" value="TreeGrafter"/>
</dbReference>
<feature type="transmembrane region" description="Helical" evidence="10">
    <location>
        <begin position="232"/>
        <end position="250"/>
    </location>
</feature>
<dbReference type="InterPro" id="IPR023298">
    <property type="entry name" value="ATPase_P-typ_TM_dom_sf"/>
</dbReference>
<dbReference type="Pfam" id="PF00702">
    <property type="entry name" value="Hydrolase"/>
    <property type="match status" value="1"/>
</dbReference>
<keyword evidence="7" id="KW-1278">Translocase</keyword>
<keyword evidence="10" id="KW-1003">Cell membrane</keyword>
<keyword evidence="8 10" id="KW-1133">Transmembrane helix</keyword>
<dbReference type="InterPro" id="IPR018303">
    <property type="entry name" value="ATPase_P-typ_P_site"/>
</dbReference>
<dbReference type="SUPFAM" id="SSF81653">
    <property type="entry name" value="Calcium ATPase, transduction domain A"/>
    <property type="match status" value="1"/>
</dbReference>
<evidence type="ECO:0000256" key="8">
    <source>
        <dbReference type="ARBA" id="ARBA00022989"/>
    </source>
</evidence>
<dbReference type="InterPro" id="IPR059000">
    <property type="entry name" value="ATPase_P-type_domA"/>
</dbReference>
<keyword evidence="5 10" id="KW-0547">Nucleotide-binding</keyword>
<dbReference type="GO" id="GO:0005524">
    <property type="term" value="F:ATP binding"/>
    <property type="evidence" value="ECO:0007669"/>
    <property type="project" value="UniProtKB-UniRule"/>
</dbReference>
<feature type="transmembrane region" description="Helical" evidence="10">
    <location>
        <begin position="164"/>
        <end position="186"/>
    </location>
</feature>
<dbReference type="GO" id="GO:0005886">
    <property type="term" value="C:plasma membrane"/>
    <property type="evidence" value="ECO:0007669"/>
    <property type="project" value="UniProtKB-SubCell"/>
</dbReference>
<sequence length="770" mass="81767">MLGHCFSFAVSSFRILLELSARLRNFDHTGVQTASRSLNCRLNIKAGITLMQQKIRFQIEGMTCQACASRIEKVLNKKDFVESAGVNFASEEAQVVFDDSKTSVADIAKIIEKTGYGAKEKTEDTLPQAEAEHHIGWRLWLLSAINIPFLVGMAGMMIGRHDWMIPPLWQFALASIVQLWLAIPFYKSAWASIKGGLANMDVLVTIGTVSIYLYSVYMLFFSPHAAHGMAHVYFEAGVMVIGFVSLGKFLEHRTKKSSLNSLGLLLKLTPTQVNVQRDGEWKQLPIDQVQIGDLIRANHGERIAADGVIESGSGWADESHLTGESNPEEKKAGGKVLAGALMTEGSVVYRAAQLGSQTLLGDMMNALSEAQGSKAPIARVADKAAAVFVPAVVGIALLTFIVTWLIKGDWTVALMHAVAVLVIACPCALGLATPAAIMVGMGKAVKHGIWFKDAAAMEEAAHVDAVVLDKTGTLTEGRPQVAAVYCVPDSGFDKDDLYRIAAAVEQNAAHPLARAIVSATQARGLEIPAAQNAQTVVGAGIAAEVEGAGLVKAGKAEFAELTLPEFSDGVWDIASIVAVSVDNKPIGAFALADALKADTAEAIGRLKKHNIDVYIMSGDNQGTVEYVAQQLGIAHAFGNMSPRDKAAEVQKLKAAGKTVAMVGDGINDAPALAAANVSFAMKGGADVAEHTASATLMQHSVNQLADALLVSQATLKNIKQNLFFAFFYNILGIPLAALGFLNPVIAGAAMAASSVSVLSNALRLKRVKID</sequence>
<dbReference type="InterPro" id="IPR023299">
    <property type="entry name" value="ATPase_P-typ_cyto_dom_N"/>
</dbReference>
<evidence type="ECO:0000256" key="5">
    <source>
        <dbReference type="ARBA" id="ARBA00022741"/>
    </source>
</evidence>
<comment type="subcellular location">
    <subcellularLocation>
        <location evidence="10">Cell membrane</location>
    </subcellularLocation>
    <subcellularLocation>
        <location evidence="1">Endomembrane system</location>
        <topology evidence="1">Multi-pass membrane protein</topology>
    </subcellularLocation>
</comment>
<proteinExistence type="inferred from homology"/>
<evidence type="ECO:0000256" key="1">
    <source>
        <dbReference type="ARBA" id="ARBA00004127"/>
    </source>
</evidence>
<dbReference type="Pfam" id="PF00403">
    <property type="entry name" value="HMA"/>
    <property type="match status" value="1"/>
</dbReference>
<dbReference type="FunFam" id="2.70.150.10:FF:000084">
    <property type="entry name" value="Probable cation-transporting ATPase HI_0290"/>
    <property type="match status" value="1"/>
</dbReference>
<dbReference type="InterPro" id="IPR023214">
    <property type="entry name" value="HAD_sf"/>
</dbReference>
<name>A1KUF2_NEIMF</name>
<dbReference type="NCBIfam" id="TIGR01511">
    <property type="entry name" value="ATPase-IB1_Cu"/>
    <property type="match status" value="1"/>
</dbReference>
<dbReference type="FunFam" id="3.30.70.100:FF:000005">
    <property type="entry name" value="Copper-exporting P-type ATPase A"/>
    <property type="match status" value="1"/>
</dbReference>
<evidence type="ECO:0000256" key="9">
    <source>
        <dbReference type="ARBA" id="ARBA00023136"/>
    </source>
</evidence>
<feature type="transmembrane region" description="Helical" evidence="10">
    <location>
        <begin position="412"/>
        <end position="437"/>
    </location>
</feature>
<dbReference type="Pfam" id="PF00122">
    <property type="entry name" value="E1-E2_ATPase"/>
    <property type="match status" value="1"/>
</dbReference>
<dbReference type="PANTHER" id="PTHR43520:SF8">
    <property type="entry name" value="P-TYPE CU(+) TRANSPORTER"/>
    <property type="match status" value="1"/>
</dbReference>
<dbReference type="InterPro" id="IPR036412">
    <property type="entry name" value="HAD-like_sf"/>
</dbReference>
<keyword evidence="9 10" id="KW-0472">Membrane</keyword>
<dbReference type="Gene3D" id="3.30.70.100">
    <property type="match status" value="1"/>
</dbReference>
<evidence type="ECO:0000313" key="12">
    <source>
        <dbReference type="EMBL" id="CAM10495.1"/>
    </source>
</evidence>
<dbReference type="AlphaFoldDB" id="A1KUF2"/>
<dbReference type="PROSITE" id="PS01047">
    <property type="entry name" value="HMA_1"/>
    <property type="match status" value="1"/>
</dbReference>
<evidence type="ECO:0000313" key="13">
    <source>
        <dbReference type="Proteomes" id="UP000002286"/>
    </source>
</evidence>
<evidence type="ECO:0000256" key="6">
    <source>
        <dbReference type="ARBA" id="ARBA00022840"/>
    </source>
</evidence>
<dbReference type="InterPro" id="IPR027256">
    <property type="entry name" value="P-typ_ATPase_IB"/>
</dbReference>